<dbReference type="RefSeq" id="WP_008087600.1">
    <property type="nucleotide sequence ID" value="NZ_AEUX02000003.1"/>
</dbReference>
<gene>
    <name evidence="4" type="ORF">STRIC_0119</name>
</gene>
<dbReference type="SUPFAM" id="SSF56601">
    <property type="entry name" value="beta-lactamase/transpeptidase-like"/>
    <property type="match status" value="1"/>
</dbReference>
<dbReference type="Pfam" id="PF13354">
    <property type="entry name" value="Beta-lactamase2"/>
    <property type="match status" value="1"/>
</dbReference>
<dbReference type="Gene3D" id="3.40.710.10">
    <property type="entry name" value="DD-peptidase/beta-lactamase superfamily"/>
    <property type="match status" value="1"/>
</dbReference>
<dbReference type="eggNOG" id="COG2367">
    <property type="taxonomic scope" value="Bacteria"/>
</dbReference>
<dbReference type="OrthoDB" id="2240388at2"/>
<dbReference type="GO" id="GO:0046677">
    <property type="term" value="P:response to antibiotic"/>
    <property type="evidence" value="ECO:0007669"/>
    <property type="project" value="InterPro"/>
</dbReference>
<dbReference type="InterPro" id="IPR012338">
    <property type="entry name" value="Beta-lactam/transpept-like"/>
</dbReference>
<accession>G5K0J7</accession>
<dbReference type="STRING" id="764299.STRIC_0119"/>
<dbReference type="GO" id="GO:0004180">
    <property type="term" value="F:carboxypeptidase activity"/>
    <property type="evidence" value="ECO:0007669"/>
    <property type="project" value="UniProtKB-KW"/>
</dbReference>
<dbReference type="GO" id="GO:0008800">
    <property type="term" value="F:beta-lactamase activity"/>
    <property type="evidence" value="ECO:0007669"/>
    <property type="project" value="InterPro"/>
</dbReference>
<evidence type="ECO:0000313" key="4">
    <source>
        <dbReference type="EMBL" id="EHI70485.1"/>
    </source>
</evidence>
<dbReference type="Pfam" id="PF19087">
    <property type="entry name" value="DUF5776"/>
    <property type="match status" value="1"/>
</dbReference>
<feature type="domain" description="DUF5776" evidence="3">
    <location>
        <begin position="46"/>
        <end position="111"/>
    </location>
</feature>
<dbReference type="GO" id="GO:0030655">
    <property type="term" value="P:beta-lactam antibiotic catabolic process"/>
    <property type="evidence" value="ECO:0007669"/>
    <property type="project" value="InterPro"/>
</dbReference>
<protein>
    <submittedName>
        <fullName evidence="4">Serine-type D-Ala-D-Ala carboxypeptidase domain protein</fullName>
    </submittedName>
</protein>
<name>G5K0J7_9STRE</name>
<feature type="chain" id="PRO_5039022887" evidence="1">
    <location>
        <begin position="22"/>
        <end position="428"/>
    </location>
</feature>
<proteinExistence type="predicted"/>
<dbReference type="InterPro" id="IPR045155">
    <property type="entry name" value="Beta-lactam_cat"/>
</dbReference>
<keyword evidence="4" id="KW-0121">Carboxypeptidase</keyword>
<reference evidence="4 5" key="1">
    <citation type="journal article" date="2014" name="Int. J. Syst. Evol. Microbiol.">
        <title>Phylogenomics and the dynamic genome evolution of the genus Streptococcus.</title>
        <authorList>
            <consortium name="The Broad Institute Genome Sequencing Platform"/>
            <person name="Richards V.P."/>
            <person name="Palmer S.R."/>
            <person name="Pavinski Bitar P.D."/>
            <person name="Qin X."/>
            <person name="Weinstock G.M."/>
            <person name="Highlander S.K."/>
            <person name="Town C.D."/>
            <person name="Burne R.A."/>
            <person name="Stanhope M.J."/>
        </authorList>
    </citation>
    <scope>NUCLEOTIDE SEQUENCE [LARGE SCALE GENOMIC DNA]</scope>
    <source>
        <strain evidence="4 5">707-05</strain>
    </source>
</reference>
<evidence type="ECO:0000259" key="3">
    <source>
        <dbReference type="Pfam" id="PF19087"/>
    </source>
</evidence>
<keyword evidence="4" id="KW-0378">Hydrolase</keyword>
<keyword evidence="5" id="KW-1185">Reference proteome</keyword>
<feature type="signal peptide" evidence="1">
    <location>
        <begin position="1"/>
        <end position="21"/>
    </location>
</feature>
<dbReference type="PANTHER" id="PTHR35333:SF3">
    <property type="entry name" value="BETA-LACTAMASE-TYPE TRANSPEPTIDASE FOLD CONTAINING PROTEIN"/>
    <property type="match status" value="1"/>
</dbReference>
<keyword evidence="1" id="KW-0732">Signal</keyword>
<dbReference type="InterPro" id="IPR044081">
    <property type="entry name" value="DUF5776"/>
</dbReference>
<dbReference type="SUPFAM" id="SSF82057">
    <property type="entry name" value="Prokaryotic SH3-related domain"/>
    <property type="match status" value="1"/>
</dbReference>
<dbReference type="InterPro" id="IPR000871">
    <property type="entry name" value="Beta-lactam_class-A"/>
</dbReference>
<dbReference type="Proteomes" id="UP000003330">
    <property type="component" value="Unassembled WGS sequence"/>
</dbReference>
<sequence>MKKLLTVMLMTFFLTPLTVISTEKSMAFSNTTLYQLRQDVVTANTYYHSLPINPNLFQETEVYTDPELTVVQKRLEPNKELKLKSLLINAHQIPVFELTDGTYLEASRHIVFEDVMISESKTNMTAWAQKKMTVYQEPYVLGVKEANVSFDFGQKLSVQKTAQTQHGTYLYVDGKGWINDLEVSMTDNRMLKVQEMLTQKYQKENYSIFVKQLNTQASAGINADKRMYAASISKLATLYHVQKQLNQGKIRKDKALKYLDKVNHFYGDYDPSGSGKISKTANKEEYSVETLLKAVAQQSDNVATNILGYYICHQYDQSFMNEVRALTGSNWDMEERILSSRAAANMMEAIYYQNGEIISYLSDTEFDNQRISKNITVPVAHKIGDAYDFKHDVAIVYVDTPFIISIMTDQASYDDITNIADDVYTILK</sequence>
<evidence type="ECO:0000313" key="5">
    <source>
        <dbReference type="Proteomes" id="UP000003330"/>
    </source>
</evidence>
<evidence type="ECO:0000259" key="2">
    <source>
        <dbReference type="Pfam" id="PF13354"/>
    </source>
</evidence>
<dbReference type="EMBL" id="AEUX02000003">
    <property type="protein sequence ID" value="EHI70485.1"/>
    <property type="molecule type" value="Genomic_DNA"/>
</dbReference>
<dbReference type="PANTHER" id="PTHR35333">
    <property type="entry name" value="BETA-LACTAMASE"/>
    <property type="match status" value="1"/>
</dbReference>
<organism evidence="4 5">
    <name type="scientific">Streptococcus ictaluri 707-05</name>
    <dbReference type="NCBI Taxonomy" id="764299"/>
    <lineage>
        <taxon>Bacteria</taxon>
        <taxon>Bacillati</taxon>
        <taxon>Bacillota</taxon>
        <taxon>Bacilli</taxon>
        <taxon>Lactobacillales</taxon>
        <taxon>Streptococcaceae</taxon>
        <taxon>Streptococcus</taxon>
    </lineage>
</organism>
<feature type="domain" description="Beta-lactamase class A catalytic" evidence="2">
    <location>
        <begin position="207"/>
        <end position="408"/>
    </location>
</feature>
<comment type="caution">
    <text evidence="4">The sequence shown here is derived from an EMBL/GenBank/DDBJ whole genome shotgun (WGS) entry which is preliminary data.</text>
</comment>
<dbReference type="AlphaFoldDB" id="G5K0J7"/>
<evidence type="ECO:0000256" key="1">
    <source>
        <dbReference type="SAM" id="SignalP"/>
    </source>
</evidence>
<keyword evidence="4" id="KW-0645">Protease</keyword>